<dbReference type="RefSeq" id="WP_162668648.1">
    <property type="nucleotide sequence ID" value="NZ_LR593886.1"/>
</dbReference>
<name>A0A6P2D3J3_9BACT</name>
<evidence type="ECO:0000313" key="1">
    <source>
        <dbReference type="EMBL" id="VTR94022.1"/>
    </source>
</evidence>
<proteinExistence type="predicted"/>
<gene>
    <name evidence="1" type="ORF">SOIL9_36920</name>
</gene>
<protein>
    <submittedName>
        <fullName evidence="1">Uncharacterized protein</fullName>
    </submittedName>
</protein>
<sequence>MSTKNGKAATDRTKSQTKQFRLSQLEDRENIACAAYNRSRDAACDQLGESVVQWIAKVTYDLSVLSDELNRIHEDARHPGSLLGDVLDPQQLVRVMSFLDGAASAFSSIRPRRRVRQLEFPDLVGESKNLSRGYLDEQFAFVQANKDLCKAKAKS</sequence>
<organism evidence="1 2">
    <name type="scientific">Gemmata massiliana</name>
    <dbReference type="NCBI Taxonomy" id="1210884"/>
    <lineage>
        <taxon>Bacteria</taxon>
        <taxon>Pseudomonadati</taxon>
        <taxon>Planctomycetota</taxon>
        <taxon>Planctomycetia</taxon>
        <taxon>Gemmatales</taxon>
        <taxon>Gemmataceae</taxon>
        <taxon>Gemmata</taxon>
    </lineage>
</organism>
<accession>A0A6P2D3J3</accession>
<dbReference type="AlphaFoldDB" id="A0A6P2D3J3"/>
<reference evidence="1 2" key="1">
    <citation type="submission" date="2019-05" db="EMBL/GenBank/DDBJ databases">
        <authorList>
            <consortium name="Science for Life Laboratories"/>
        </authorList>
    </citation>
    <scope>NUCLEOTIDE SEQUENCE [LARGE SCALE GENOMIC DNA]</scope>
    <source>
        <strain evidence="1">Soil9</strain>
    </source>
</reference>
<dbReference type="KEGG" id="gms:SOIL9_36920"/>
<dbReference type="Proteomes" id="UP000464178">
    <property type="component" value="Chromosome"/>
</dbReference>
<dbReference type="EMBL" id="LR593886">
    <property type="protein sequence ID" value="VTR94022.1"/>
    <property type="molecule type" value="Genomic_DNA"/>
</dbReference>
<keyword evidence="2" id="KW-1185">Reference proteome</keyword>
<evidence type="ECO:0000313" key="2">
    <source>
        <dbReference type="Proteomes" id="UP000464178"/>
    </source>
</evidence>